<organism evidence="3 4">
    <name type="scientific">Tanacetum coccineum</name>
    <dbReference type="NCBI Taxonomy" id="301880"/>
    <lineage>
        <taxon>Eukaryota</taxon>
        <taxon>Viridiplantae</taxon>
        <taxon>Streptophyta</taxon>
        <taxon>Embryophyta</taxon>
        <taxon>Tracheophyta</taxon>
        <taxon>Spermatophyta</taxon>
        <taxon>Magnoliopsida</taxon>
        <taxon>eudicotyledons</taxon>
        <taxon>Gunneridae</taxon>
        <taxon>Pentapetalae</taxon>
        <taxon>asterids</taxon>
        <taxon>campanulids</taxon>
        <taxon>Asterales</taxon>
        <taxon>Asteraceae</taxon>
        <taxon>Asteroideae</taxon>
        <taxon>Anthemideae</taxon>
        <taxon>Anthemidinae</taxon>
        <taxon>Tanacetum</taxon>
    </lineage>
</organism>
<dbReference type="PANTHER" id="PTHR31225">
    <property type="entry name" value="OS04G0344100 PROTEIN-RELATED"/>
    <property type="match status" value="1"/>
</dbReference>
<dbReference type="InterPro" id="IPR008930">
    <property type="entry name" value="Terpenoid_cyclase/PrenylTrfase"/>
</dbReference>
<dbReference type="InterPro" id="IPR050148">
    <property type="entry name" value="Terpene_synthase-like"/>
</dbReference>
<dbReference type="InterPro" id="IPR036965">
    <property type="entry name" value="Terpene_synth_N_sf"/>
</dbReference>
<proteinExistence type="predicted"/>
<protein>
    <submittedName>
        <fullName evidence="3">(E)-beta-farnesene synthase-like protein</fullName>
    </submittedName>
</protein>
<dbReference type="SUPFAM" id="SSF48239">
    <property type="entry name" value="Terpenoid cyclases/Protein prenyltransferases"/>
    <property type="match status" value="1"/>
</dbReference>
<name>A0ABQ4ZFA0_9ASTR</name>
<comment type="caution">
    <text evidence="3">The sequence shown here is derived from an EMBL/GenBank/DDBJ whole genome shotgun (WGS) entry which is preliminary data.</text>
</comment>
<dbReference type="Gene3D" id="1.50.10.130">
    <property type="entry name" value="Terpene synthase, N-terminal domain"/>
    <property type="match status" value="1"/>
</dbReference>
<dbReference type="EMBL" id="BQNB010011307">
    <property type="protein sequence ID" value="GJS88869.1"/>
    <property type="molecule type" value="Genomic_DNA"/>
</dbReference>
<feature type="compositionally biased region" description="Low complexity" evidence="1">
    <location>
        <begin position="1"/>
        <end position="18"/>
    </location>
</feature>
<keyword evidence="4" id="KW-1185">Reference proteome</keyword>
<dbReference type="Gene3D" id="1.10.600.10">
    <property type="entry name" value="Farnesyl Diphosphate Synthase"/>
    <property type="match status" value="1"/>
</dbReference>
<evidence type="ECO:0000256" key="1">
    <source>
        <dbReference type="SAM" id="MobiDB-lite"/>
    </source>
</evidence>
<gene>
    <name evidence="3" type="ORF">Tco_0771505</name>
</gene>
<evidence type="ECO:0000313" key="3">
    <source>
        <dbReference type="EMBL" id="GJS88869.1"/>
    </source>
</evidence>
<dbReference type="PANTHER" id="PTHR31225:SF202">
    <property type="entry name" value="TERPENOID CYCLASES_PROTEIN PRENYLTRANSFERASE ALPHA-ALPHA TOROID-RELATED"/>
    <property type="match status" value="1"/>
</dbReference>
<dbReference type="InterPro" id="IPR001906">
    <property type="entry name" value="Terpene_synth_N"/>
</dbReference>
<feature type="region of interest" description="Disordered" evidence="1">
    <location>
        <begin position="1"/>
        <end position="23"/>
    </location>
</feature>
<dbReference type="InterPro" id="IPR008949">
    <property type="entry name" value="Isoprenoid_synthase_dom_sf"/>
</dbReference>
<reference evidence="3" key="2">
    <citation type="submission" date="2022-01" db="EMBL/GenBank/DDBJ databases">
        <authorList>
            <person name="Yamashiro T."/>
            <person name="Shiraishi A."/>
            <person name="Satake H."/>
            <person name="Nakayama K."/>
        </authorList>
    </citation>
    <scope>NUCLEOTIDE SEQUENCE</scope>
</reference>
<accession>A0ABQ4ZFA0</accession>
<evidence type="ECO:0000259" key="2">
    <source>
        <dbReference type="Pfam" id="PF01397"/>
    </source>
</evidence>
<feature type="domain" description="Terpene synthase N-terminal" evidence="2">
    <location>
        <begin position="40"/>
        <end position="219"/>
    </location>
</feature>
<dbReference type="Proteomes" id="UP001151760">
    <property type="component" value="Unassembled WGS sequence"/>
</dbReference>
<evidence type="ECO:0000313" key="4">
    <source>
        <dbReference type="Proteomes" id="UP001151760"/>
    </source>
</evidence>
<sequence length="277" mass="32212">MSTLSISSPTFSSSPLSSAGNTNSTKQEVIRNSVIFHDSIWGDQFLEYVEKVNIATEKQLIEELKEEVRKELMIRACNEASQDIKLIQLIDVVQRLGLAYHFEKEIEESLQHIYVTYADKWINYNNIESLSLWFRLLRQHGFNVSSDIFENHIDEKGNFQEPLCNDPQGMLALYEATYMRVEGEEVLDKALEFTKIHLGIISKDPSCDSSLRTEIEQALKQPLRKRSPRLEAVRYIPIYQQRASHNEVLLKLAKLDFNVLQEMHKYELSQICKYVHI</sequence>
<reference evidence="3" key="1">
    <citation type="journal article" date="2022" name="Int. J. Mol. Sci.">
        <title>Draft Genome of Tanacetum Coccineum: Genomic Comparison of Closely Related Tanacetum-Family Plants.</title>
        <authorList>
            <person name="Yamashiro T."/>
            <person name="Shiraishi A."/>
            <person name="Nakayama K."/>
            <person name="Satake H."/>
        </authorList>
    </citation>
    <scope>NUCLEOTIDE SEQUENCE</scope>
</reference>
<dbReference type="Pfam" id="PF01397">
    <property type="entry name" value="Terpene_synth"/>
    <property type="match status" value="1"/>
</dbReference>